<dbReference type="Gene3D" id="1.10.10.10">
    <property type="entry name" value="Winged helix-like DNA-binding domain superfamily/Winged helix DNA-binding domain"/>
    <property type="match status" value="1"/>
</dbReference>
<name>A0A6P0UR43_9FLAO</name>
<keyword evidence="2" id="KW-0238">DNA-binding</keyword>
<proteinExistence type="predicted"/>
<gene>
    <name evidence="4" type="ORF">GWK08_05505</name>
</gene>
<sequence>MKPIELYAEILKNENYPPIAGKILGLFYTSDQKYFTFEEIMEQINASKSATSKALKILLDTGEVNFMIKEKSKRRRLFYMDIEGCKQRIYSSVSAYGTYYALLKDTLNKRSGNNEELNSYMKSEIKFWEETLEFIKDRITSNFDIPFDKN</sequence>
<dbReference type="PANTHER" id="PTHR38465">
    <property type="entry name" value="HTH-TYPE TRANSCRIPTIONAL REGULATOR MJ1563-RELATED"/>
    <property type="match status" value="1"/>
</dbReference>
<evidence type="ECO:0000313" key="4">
    <source>
        <dbReference type="EMBL" id="NER12886.1"/>
    </source>
</evidence>
<dbReference type="GO" id="GO:0003677">
    <property type="term" value="F:DNA binding"/>
    <property type="evidence" value="ECO:0007669"/>
    <property type="project" value="UniProtKB-KW"/>
</dbReference>
<organism evidence="4 5">
    <name type="scientific">Leptobacterium flavescens</name>
    <dbReference type="NCBI Taxonomy" id="472055"/>
    <lineage>
        <taxon>Bacteria</taxon>
        <taxon>Pseudomonadati</taxon>
        <taxon>Bacteroidota</taxon>
        <taxon>Flavobacteriia</taxon>
        <taxon>Flavobacteriales</taxon>
        <taxon>Flavobacteriaceae</taxon>
        <taxon>Leptobacterium</taxon>
    </lineage>
</organism>
<reference evidence="4 5" key="1">
    <citation type="submission" date="2020-01" db="EMBL/GenBank/DDBJ databases">
        <title>Leptobacterium flavescens.</title>
        <authorList>
            <person name="Wang G."/>
        </authorList>
    </citation>
    <scope>NUCLEOTIDE SEQUENCE [LARGE SCALE GENOMIC DNA]</scope>
    <source>
        <strain evidence="4 5">KCTC 22160</strain>
    </source>
</reference>
<comment type="caution">
    <text evidence="4">The sequence shown here is derived from an EMBL/GenBank/DDBJ whole genome shotgun (WGS) entry which is preliminary data.</text>
</comment>
<evidence type="ECO:0000256" key="2">
    <source>
        <dbReference type="ARBA" id="ARBA00023125"/>
    </source>
</evidence>
<accession>A0A6P0UR43</accession>
<keyword evidence="1" id="KW-0805">Transcription regulation</keyword>
<dbReference type="InterPro" id="IPR036388">
    <property type="entry name" value="WH-like_DNA-bd_sf"/>
</dbReference>
<evidence type="ECO:0000313" key="5">
    <source>
        <dbReference type="Proteomes" id="UP000468581"/>
    </source>
</evidence>
<dbReference type="InterPro" id="IPR052362">
    <property type="entry name" value="HTH-GbsR_regulator"/>
</dbReference>
<evidence type="ECO:0000256" key="3">
    <source>
        <dbReference type="ARBA" id="ARBA00023163"/>
    </source>
</evidence>
<dbReference type="RefSeq" id="WP_163605893.1">
    <property type="nucleotide sequence ID" value="NZ_JAABOO010000001.1"/>
</dbReference>
<evidence type="ECO:0000256" key="1">
    <source>
        <dbReference type="ARBA" id="ARBA00023015"/>
    </source>
</evidence>
<protein>
    <submittedName>
        <fullName evidence="4">Uncharacterized protein</fullName>
    </submittedName>
</protein>
<dbReference type="SUPFAM" id="SSF46785">
    <property type="entry name" value="Winged helix' DNA-binding domain"/>
    <property type="match status" value="1"/>
</dbReference>
<keyword evidence="5" id="KW-1185">Reference proteome</keyword>
<dbReference type="InterPro" id="IPR036390">
    <property type="entry name" value="WH_DNA-bd_sf"/>
</dbReference>
<dbReference type="AlphaFoldDB" id="A0A6P0UR43"/>
<dbReference type="PANTHER" id="PTHR38465:SF1">
    <property type="entry name" value="HTH-TYPE TRANSCRIPTIONAL REGULATOR MJ1563-RELATED"/>
    <property type="match status" value="1"/>
</dbReference>
<dbReference type="EMBL" id="JAABOO010000001">
    <property type="protein sequence ID" value="NER12886.1"/>
    <property type="molecule type" value="Genomic_DNA"/>
</dbReference>
<dbReference type="Proteomes" id="UP000468581">
    <property type="component" value="Unassembled WGS sequence"/>
</dbReference>
<keyword evidence="3" id="KW-0804">Transcription</keyword>